<gene>
    <name evidence="6" type="ORF">NCTC7911_03106</name>
</gene>
<feature type="transmembrane region" description="Helical" evidence="5">
    <location>
        <begin position="252"/>
        <end position="270"/>
    </location>
</feature>
<feature type="transmembrane region" description="Helical" evidence="5">
    <location>
        <begin position="68"/>
        <end position="85"/>
    </location>
</feature>
<dbReference type="GO" id="GO:0016020">
    <property type="term" value="C:membrane"/>
    <property type="evidence" value="ECO:0007669"/>
    <property type="project" value="UniProtKB-SubCell"/>
</dbReference>
<feature type="transmembrane region" description="Helical" evidence="5">
    <location>
        <begin position="223"/>
        <end position="240"/>
    </location>
</feature>
<dbReference type="InterPro" id="IPR007688">
    <property type="entry name" value="Conjugal_tfr_TrbL/VirB6"/>
</dbReference>
<reference evidence="6 7" key="1">
    <citation type="submission" date="2018-06" db="EMBL/GenBank/DDBJ databases">
        <authorList>
            <consortium name="Pathogen Informatics"/>
            <person name="Doyle S."/>
        </authorList>
    </citation>
    <scope>NUCLEOTIDE SEQUENCE [LARGE SCALE GENOMIC DNA]</scope>
    <source>
        <strain evidence="6 7">NCTC7911</strain>
    </source>
</reference>
<protein>
    <submittedName>
        <fullName evidence="6">TrbL/VirB6 plasmid conjugal transfer protein</fullName>
    </submittedName>
</protein>
<accession>A0A378UC70</accession>
<evidence type="ECO:0000256" key="3">
    <source>
        <dbReference type="ARBA" id="ARBA00022989"/>
    </source>
</evidence>
<keyword evidence="3 5" id="KW-1133">Transmembrane helix</keyword>
<sequence>MATTFFQDLFTDVDGSSQALIDGVKNVIEVLMPMFGAIFVVYCIFVFLSYWENESSIHGMMFDVTKRVIYWAIILGFGVNISTYYNTVFPVVRELGEGLAIKAGSNPDAASSLDGIIDKLSQITDTNTADAQAAEDEAVSAATGVPAEATDPNVPKTEEKQRGMLAKITGAVADTVGGAMAGMVGALGDKVMAVIQNIIIWLAGGAFLVMTGAYILIADMMLLFLAAVAPFFFACALFPATRHFFSNWCSQVLNSGFFSLFANLLARMFITYVDGKIDSWITNIQGGDLAVLATSLLSLLCMCFIFVVMLQQLPSLTAQLFGGLATGGIKSAASDVKAGGGFVKSSIVKTGRGVGAVSNWAAGKFGGRKSNSAQDIS</sequence>
<keyword evidence="7" id="KW-1185">Reference proteome</keyword>
<keyword evidence="4 5" id="KW-0472">Membrane</keyword>
<evidence type="ECO:0000313" key="6">
    <source>
        <dbReference type="EMBL" id="STZ74925.1"/>
    </source>
</evidence>
<evidence type="ECO:0000256" key="4">
    <source>
        <dbReference type="ARBA" id="ARBA00023136"/>
    </source>
</evidence>
<keyword evidence="2 5" id="KW-0812">Transmembrane</keyword>
<name>A0A378UC70_MORLA</name>
<dbReference type="EMBL" id="UGQC01000005">
    <property type="protein sequence ID" value="STZ74925.1"/>
    <property type="molecule type" value="Genomic_DNA"/>
</dbReference>
<evidence type="ECO:0000256" key="2">
    <source>
        <dbReference type="ARBA" id="ARBA00022692"/>
    </source>
</evidence>
<evidence type="ECO:0000256" key="5">
    <source>
        <dbReference type="SAM" id="Phobius"/>
    </source>
</evidence>
<dbReference type="Pfam" id="PF04610">
    <property type="entry name" value="TrbL"/>
    <property type="match status" value="2"/>
</dbReference>
<comment type="subcellular location">
    <subcellularLocation>
        <location evidence="1">Membrane</location>
        <topology evidence="1">Multi-pass membrane protein</topology>
    </subcellularLocation>
</comment>
<proteinExistence type="predicted"/>
<dbReference type="GeneID" id="302271563"/>
<feature type="transmembrane region" description="Helical" evidence="5">
    <location>
        <begin position="30"/>
        <end position="48"/>
    </location>
</feature>
<dbReference type="RefSeq" id="WP_115248477.1">
    <property type="nucleotide sequence ID" value="NZ_UGQC01000005.1"/>
</dbReference>
<organism evidence="6 7">
    <name type="scientific">Moraxella lacunata</name>
    <dbReference type="NCBI Taxonomy" id="477"/>
    <lineage>
        <taxon>Bacteria</taxon>
        <taxon>Pseudomonadati</taxon>
        <taxon>Pseudomonadota</taxon>
        <taxon>Gammaproteobacteria</taxon>
        <taxon>Moraxellales</taxon>
        <taxon>Moraxellaceae</taxon>
        <taxon>Moraxella</taxon>
    </lineage>
</organism>
<dbReference type="GO" id="GO:0030255">
    <property type="term" value="P:protein secretion by the type IV secretion system"/>
    <property type="evidence" value="ECO:0007669"/>
    <property type="project" value="InterPro"/>
</dbReference>
<feature type="transmembrane region" description="Helical" evidence="5">
    <location>
        <begin position="198"/>
        <end position="217"/>
    </location>
</feature>
<evidence type="ECO:0000256" key="1">
    <source>
        <dbReference type="ARBA" id="ARBA00004141"/>
    </source>
</evidence>
<dbReference type="Proteomes" id="UP000254107">
    <property type="component" value="Unassembled WGS sequence"/>
</dbReference>
<dbReference type="AlphaFoldDB" id="A0A378UC70"/>
<evidence type="ECO:0000313" key="7">
    <source>
        <dbReference type="Proteomes" id="UP000254107"/>
    </source>
</evidence>
<feature type="transmembrane region" description="Helical" evidence="5">
    <location>
        <begin position="290"/>
        <end position="310"/>
    </location>
</feature>